<feature type="non-terminal residue" evidence="4">
    <location>
        <position position="1"/>
    </location>
</feature>
<evidence type="ECO:0000256" key="2">
    <source>
        <dbReference type="PROSITE-ProRule" id="PRU00169"/>
    </source>
</evidence>
<dbReference type="PANTHER" id="PTHR44591:SF3">
    <property type="entry name" value="RESPONSE REGULATORY DOMAIN-CONTAINING PROTEIN"/>
    <property type="match status" value="1"/>
</dbReference>
<dbReference type="AlphaFoldDB" id="A0A1G1WEB7"/>
<comment type="caution">
    <text evidence="4">The sequence shown here is derived from an EMBL/GenBank/DDBJ whole genome shotgun (WGS) entry which is preliminary data.</text>
</comment>
<dbReference type="InterPro" id="IPR001789">
    <property type="entry name" value="Sig_transdc_resp-reg_receiver"/>
</dbReference>
<dbReference type="SUPFAM" id="SSF52172">
    <property type="entry name" value="CheY-like"/>
    <property type="match status" value="1"/>
</dbReference>
<organism evidence="4 5">
    <name type="scientific">Candidatus Woykebacteria bacterium RBG_16_43_9</name>
    <dbReference type="NCBI Taxonomy" id="1802596"/>
    <lineage>
        <taxon>Bacteria</taxon>
        <taxon>Candidatus Woykeibacteriota</taxon>
    </lineage>
</organism>
<proteinExistence type="predicted"/>
<dbReference type="PROSITE" id="PS50110">
    <property type="entry name" value="RESPONSE_REGULATORY"/>
    <property type="match status" value="1"/>
</dbReference>
<keyword evidence="1 2" id="KW-0597">Phosphoprotein</keyword>
<evidence type="ECO:0000256" key="1">
    <source>
        <dbReference type="ARBA" id="ARBA00022553"/>
    </source>
</evidence>
<dbReference type="InterPro" id="IPR011006">
    <property type="entry name" value="CheY-like_superfamily"/>
</dbReference>
<dbReference type="STRING" id="1802596.A2Z11_04105"/>
<dbReference type="Proteomes" id="UP000176389">
    <property type="component" value="Unassembled WGS sequence"/>
</dbReference>
<reference evidence="4 5" key="1">
    <citation type="journal article" date="2016" name="Nat. Commun.">
        <title>Thousands of microbial genomes shed light on interconnected biogeochemical processes in an aquifer system.</title>
        <authorList>
            <person name="Anantharaman K."/>
            <person name="Brown C.T."/>
            <person name="Hug L.A."/>
            <person name="Sharon I."/>
            <person name="Castelle C.J."/>
            <person name="Probst A.J."/>
            <person name="Thomas B.C."/>
            <person name="Singh A."/>
            <person name="Wilkins M.J."/>
            <person name="Karaoz U."/>
            <person name="Brodie E.L."/>
            <person name="Williams K.H."/>
            <person name="Hubbard S.S."/>
            <person name="Banfield J.F."/>
        </authorList>
    </citation>
    <scope>NUCLEOTIDE SEQUENCE [LARGE SCALE GENOMIC DNA]</scope>
</reference>
<feature type="modified residue" description="4-aspartylphosphate" evidence="2">
    <location>
        <position position="36"/>
    </location>
</feature>
<dbReference type="EMBL" id="MHCS01000033">
    <property type="protein sequence ID" value="OGY26045.1"/>
    <property type="molecule type" value="Genomic_DNA"/>
</dbReference>
<sequence length="107" mass="11595">SVRAFKDAGVSYATAFNGIEAVEKAKSEKPALILLDIMMPGIDGFAVLNNLKKDPQTAKIPVWMLTNLPGQMNKELAASLGAVEYLVKSDNPPSKFIEKINLFLSSI</sequence>
<gene>
    <name evidence="4" type="ORF">A2Z11_04105</name>
</gene>
<name>A0A1G1WEB7_9BACT</name>
<evidence type="ECO:0000313" key="5">
    <source>
        <dbReference type="Proteomes" id="UP000176389"/>
    </source>
</evidence>
<accession>A0A1G1WEB7</accession>
<evidence type="ECO:0000259" key="3">
    <source>
        <dbReference type="PROSITE" id="PS50110"/>
    </source>
</evidence>
<evidence type="ECO:0000313" key="4">
    <source>
        <dbReference type="EMBL" id="OGY26045.1"/>
    </source>
</evidence>
<dbReference type="Gene3D" id="3.40.50.2300">
    <property type="match status" value="1"/>
</dbReference>
<dbReference type="InterPro" id="IPR050595">
    <property type="entry name" value="Bact_response_regulator"/>
</dbReference>
<dbReference type="GO" id="GO:0000160">
    <property type="term" value="P:phosphorelay signal transduction system"/>
    <property type="evidence" value="ECO:0007669"/>
    <property type="project" value="InterPro"/>
</dbReference>
<dbReference type="PANTHER" id="PTHR44591">
    <property type="entry name" value="STRESS RESPONSE REGULATOR PROTEIN 1"/>
    <property type="match status" value="1"/>
</dbReference>
<feature type="domain" description="Response regulatory" evidence="3">
    <location>
        <begin position="1"/>
        <end position="103"/>
    </location>
</feature>
<dbReference type="Pfam" id="PF00072">
    <property type="entry name" value="Response_reg"/>
    <property type="match status" value="1"/>
</dbReference>
<dbReference type="SMART" id="SM00448">
    <property type="entry name" value="REC"/>
    <property type="match status" value="1"/>
</dbReference>
<protein>
    <recommendedName>
        <fullName evidence="3">Response regulatory domain-containing protein</fullName>
    </recommendedName>
</protein>